<feature type="chain" id="PRO_5012626017" description="DUF4398 domain-containing protein" evidence="2">
    <location>
        <begin position="20"/>
        <end position="123"/>
    </location>
</feature>
<evidence type="ECO:0000259" key="3">
    <source>
        <dbReference type="Pfam" id="PF14346"/>
    </source>
</evidence>
<dbReference type="Pfam" id="PF14346">
    <property type="entry name" value="DUF4398"/>
    <property type="match status" value="1"/>
</dbReference>
<evidence type="ECO:0000313" key="4">
    <source>
        <dbReference type="EMBL" id="OUD14297.1"/>
    </source>
</evidence>
<gene>
    <name evidence="4" type="ORF">TPSD3_08210</name>
</gene>
<keyword evidence="1" id="KW-0175">Coiled coil</keyword>
<accession>A0A251X991</accession>
<keyword evidence="5" id="KW-1185">Reference proteome</keyword>
<evidence type="ECO:0000313" key="5">
    <source>
        <dbReference type="Proteomes" id="UP000194798"/>
    </source>
</evidence>
<dbReference type="Proteomes" id="UP000194798">
    <property type="component" value="Unassembled WGS sequence"/>
</dbReference>
<dbReference type="EMBL" id="MSLT01000012">
    <property type="protein sequence ID" value="OUD14297.1"/>
    <property type="molecule type" value="Genomic_DNA"/>
</dbReference>
<reference evidence="4 5" key="1">
    <citation type="submission" date="2016-12" db="EMBL/GenBank/DDBJ databases">
        <title>Thioflexothrix psekupsii D3 genome sequencing and assembly.</title>
        <authorList>
            <person name="Fomenkov A."/>
            <person name="Vincze T."/>
            <person name="Grabovich M."/>
            <person name="Anton B.P."/>
            <person name="Dubinina G."/>
            <person name="Orlova M."/>
            <person name="Belousova E."/>
            <person name="Roberts R.J."/>
        </authorList>
    </citation>
    <scope>NUCLEOTIDE SEQUENCE [LARGE SCALE GENOMIC DNA]</scope>
    <source>
        <strain evidence="4">D3</strain>
    </source>
</reference>
<feature type="signal peptide" evidence="2">
    <location>
        <begin position="1"/>
        <end position="19"/>
    </location>
</feature>
<dbReference type="Gene3D" id="1.20.1270.390">
    <property type="match status" value="1"/>
</dbReference>
<dbReference type="PROSITE" id="PS51257">
    <property type="entry name" value="PROKAR_LIPOPROTEIN"/>
    <property type="match status" value="1"/>
</dbReference>
<dbReference type="AlphaFoldDB" id="A0A251X991"/>
<organism evidence="4 5">
    <name type="scientific">Thioflexithrix psekupsensis</name>
    <dbReference type="NCBI Taxonomy" id="1570016"/>
    <lineage>
        <taxon>Bacteria</taxon>
        <taxon>Pseudomonadati</taxon>
        <taxon>Pseudomonadota</taxon>
        <taxon>Gammaproteobacteria</taxon>
        <taxon>Thiotrichales</taxon>
        <taxon>Thioflexithrix</taxon>
    </lineage>
</organism>
<dbReference type="RefSeq" id="WP_086488078.1">
    <property type="nucleotide sequence ID" value="NZ_MSLT01000012.1"/>
</dbReference>
<evidence type="ECO:0000256" key="1">
    <source>
        <dbReference type="SAM" id="Coils"/>
    </source>
</evidence>
<feature type="domain" description="DUF4398" evidence="3">
    <location>
        <begin position="36"/>
        <end position="109"/>
    </location>
</feature>
<sequence length="123" mass="13693">MTKTRFARYAGLTVSALCAVTLLSGCGSNKQPPTEKLTTAESFINTARDTEARELIELRRAEDKLAQAKAAVANEDYETAEHLADQALMDARLAEAKVQSIRARQATEDLRRSIETLRREINR</sequence>
<protein>
    <recommendedName>
        <fullName evidence="3">DUF4398 domain-containing protein</fullName>
    </recommendedName>
</protein>
<comment type="caution">
    <text evidence="4">The sequence shown here is derived from an EMBL/GenBank/DDBJ whole genome shotgun (WGS) entry which is preliminary data.</text>
</comment>
<proteinExistence type="predicted"/>
<evidence type="ECO:0000256" key="2">
    <source>
        <dbReference type="SAM" id="SignalP"/>
    </source>
</evidence>
<name>A0A251X991_9GAMM</name>
<keyword evidence="2" id="KW-0732">Signal</keyword>
<feature type="coiled-coil region" evidence="1">
    <location>
        <begin position="51"/>
        <end position="78"/>
    </location>
</feature>
<dbReference type="OrthoDB" id="5574276at2"/>
<dbReference type="InterPro" id="IPR025511">
    <property type="entry name" value="DUF4398"/>
</dbReference>